<sequence length="240" mass="26888">MNLACEKHTWQTSEKYPSSRAVDGLCGNLSESGGQCAVSLESNADVTWLVDLANSDLAATFLGFSVYVSKTTVKEDGYLCYHDTTYTPSTIPSSLTIECTMPGRYVIYFNTREGNLSTKPGYSTKAQINLCEVEVYVLSVECDVCNLPFLAMNCVSHGWLVFLIMLRKKVYCKMSWFLMQFYSMKVVPVLWVKILSVRDLVPGIVNNATVTRGCVPNVGLDFEVMLANYTQKNEDVFKYL</sequence>
<proteinExistence type="predicted"/>
<dbReference type="InParanoid" id="K1QU11"/>
<dbReference type="EMBL" id="JH815762">
    <property type="protein sequence ID" value="EKC40337.1"/>
    <property type="molecule type" value="Genomic_DNA"/>
</dbReference>
<accession>K1QU11</accession>
<evidence type="ECO:0000313" key="1">
    <source>
        <dbReference type="EMBL" id="EKC40337.1"/>
    </source>
</evidence>
<dbReference type="InterPro" id="IPR008979">
    <property type="entry name" value="Galactose-bd-like_sf"/>
</dbReference>
<name>K1QU11_MAGGI</name>
<dbReference type="Gene3D" id="2.60.120.260">
    <property type="entry name" value="Galactose-binding domain-like"/>
    <property type="match status" value="1"/>
</dbReference>
<dbReference type="SUPFAM" id="SSF49785">
    <property type="entry name" value="Galactose-binding domain-like"/>
    <property type="match status" value="1"/>
</dbReference>
<dbReference type="AlphaFoldDB" id="K1QU11"/>
<gene>
    <name evidence="1" type="ORF">CGI_10012239</name>
</gene>
<protein>
    <submittedName>
        <fullName evidence="1">Uncharacterized protein</fullName>
    </submittedName>
</protein>
<dbReference type="HOGENOM" id="CLU_1157389_0_0_1"/>
<reference evidence="1" key="1">
    <citation type="journal article" date="2012" name="Nature">
        <title>The oyster genome reveals stress adaptation and complexity of shell formation.</title>
        <authorList>
            <person name="Zhang G."/>
            <person name="Fang X."/>
            <person name="Guo X."/>
            <person name="Li L."/>
            <person name="Luo R."/>
            <person name="Xu F."/>
            <person name="Yang P."/>
            <person name="Zhang L."/>
            <person name="Wang X."/>
            <person name="Qi H."/>
            <person name="Xiong Z."/>
            <person name="Que H."/>
            <person name="Xie Y."/>
            <person name="Holland P.W."/>
            <person name="Paps J."/>
            <person name="Zhu Y."/>
            <person name="Wu F."/>
            <person name="Chen Y."/>
            <person name="Wang J."/>
            <person name="Peng C."/>
            <person name="Meng J."/>
            <person name="Yang L."/>
            <person name="Liu J."/>
            <person name="Wen B."/>
            <person name="Zhang N."/>
            <person name="Huang Z."/>
            <person name="Zhu Q."/>
            <person name="Feng Y."/>
            <person name="Mount A."/>
            <person name="Hedgecock D."/>
            <person name="Xu Z."/>
            <person name="Liu Y."/>
            <person name="Domazet-Loso T."/>
            <person name="Du Y."/>
            <person name="Sun X."/>
            <person name="Zhang S."/>
            <person name="Liu B."/>
            <person name="Cheng P."/>
            <person name="Jiang X."/>
            <person name="Li J."/>
            <person name="Fan D."/>
            <person name="Wang W."/>
            <person name="Fu W."/>
            <person name="Wang T."/>
            <person name="Wang B."/>
            <person name="Zhang J."/>
            <person name="Peng Z."/>
            <person name="Li Y."/>
            <person name="Li N."/>
            <person name="Wang J."/>
            <person name="Chen M."/>
            <person name="He Y."/>
            <person name="Tan F."/>
            <person name="Song X."/>
            <person name="Zheng Q."/>
            <person name="Huang R."/>
            <person name="Yang H."/>
            <person name="Du X."/>
            <person name="Chen L."/>
            <person name="Yang M."/>
            <person name="Gaffney P.M."/>
            <person name="Wang S."/>
            <person name="Luo L."/>
            <person name="She Z."/>
            <person name="Ming Y."/>
            <person name="Huang W."/>
            <person name="Zhang S."/>
            <person name="Huang B."/>
            <person name="Zhang Y."/>
            <person name="Qu T."/>
            <person name="Ni P."/>
            <person name="Miao G."/>
            <person name="Wang J."/>
            <person name="Wang Q."/>
            <person name="Steinberg C.E."/>
            <person name="Wang H."/>
            <person name="Li N."/>
            <person name="Qian L."/>
            <person name="Zhang G."/>
            <person name="Li Y."/>
            <person name="Yang H."/>
            <person name="Liu X."/>
            <person name="Wang J."/>
            <person name="Yin Y."/>
            <person name="Wang J."/>
        </authorList>
    </citation>
    <scope>NUCLEOTIDE SEQUENCE [LARGE SCALE GENOMIC DNA]</scope>
    <source>
        <strain evidence="1">05x7-T-G4-1.051#20</strain>
    </source>
</reference>
<organism evidence="1">
    <name type="scientific">Magallana gigas</name>
    <name type="common">Pacific oyster</name>
    <name type="synonym">Crassostrea gigas</name>
    <dbReference type="NCBI Taxonomy" id="29159"/>
    <lineage>
        <taxon>Eukaryota</taxon>
        <taxon>Metazoa</taxon>
        <taxon>Spiralia</taxon>
        <taxon>Lophotrochozoa</taxon>
        <taxon>Mollusca</taxon>
        <taxon>Bivalvia</taxon>
        <taxon>Autobranchia</taxon>
        <taxon>Pteriomorphia</taxon>
        <taxon>Ostreida</taxon>
        <taxon>Ostreoidea</taxon>
        <taxon>Ostreidae</taxon>
        <taxon>Magallana</taxon>
    </lineage>
</organism>